<accession>A0A4Q4MX54</accession>
<evidence type="ECO:0000313" key="2">
    <source>
        <dbReference type="EMBL" id="RYN60382.1"/>
    </source>
</evidence>
<evidence type="ECO:0000313" key="3">
    <source>
        <dbReference type="Proteomes" id="UP000291422"/>
    </source>
</evidence>
<sequence length="574" mass="64104">MHWSTALYKAADAFDGGARSFPMASDAEIARKHGYEPPNEDYEKLFFCQASIPRSQRDPGARPHSAGWLIPGPDNASVCKPVFVAHSALSAIWLLRDTLADDALSNDSWDRLVCAAQSLAEEGMVEPPSAQKPPASPLARREKRPAPSAQASSPKRARTEASHQPEEPASEVEAQPDAQPVEEQRVLTTVTNNNRRAERQRIKAYEAAQVERSLDLGLVAPDEKAVDDERGAYAAVPVKDKDVIAWLFKQAAVDRHQKKTDFYNAVKSPYLKARDFLAKARALGSPSSQEHAAHFLQIWRKQGKLFGDGAPEDFSSHALREQEPSIRPSEPTSLDGVFCRAWDRCTVYEEVVKSVHIKYRWAQALLGKAMNDKLEQLKRSDRLLSNSKTSRFGKGQRRTEAIDTLMPLVFLKQNPSKSERDLFRNRLAKAVKWYRIAEGLGWGVLLVMPEDVLPKTWIEQTIRSWGVEVFIKLLKRERPDVCLAAKQFDEWLGPEGIAGGDIKGKKTLSIELNAPGTTHRVEEIEDSDDDGDVEDDDDDNNERVEIIQSQARSKSAPAASLRQTTLPELFKTVA</sequence>
<reference evidence="3" key="1">
    <citation type="journal article" date="2019" name="bioRxiv">
        <title>Genomics, evolutionary history and diagnostics of the Alternaria alternata species group including apple and Asian pear pathotypes.</title>
        <authorList>
            <person name="Armitage A.D."/>
            <person name="Cockerton H.M."/>
            <person name="Sreenivasaprasad S."/>
            <person name="Woodhall J.W."/>
            <person name="Lane C.R."/>
            <person name="Harrison R.J."/>
            <person name="Clarkson J.P."/>
        </authorList>
    </citation>
    <scope>NUCLEOTIDE SEQUENCE [LARGE SCALE GENOMIC DNA]</scope>
    <source>
        <strain evidence="3">FERA 1177</strain>
    </source>
</reference>
<feature type="compositionally biased region" description="Basic and acidic residues" evidence="1">
    <location>
        <begin position="157"/>
        <end position="166"/>
    </location>
</feature>
<dbReference type="Proteomes" id="UP000291422">
    <property type="component" value="Unassembled WGS sequence"/>
</dbReference>
<comment type="caution">
    <text evidence="2">The sequence shown here is derived from an EMBL/GenBank/DDBJ whole genome shotgun (WGS) entry which is preliminary data.</text>
</comment>
<organism evidence="2 3">
    <name type="scientific">Alternaria alternata</name>
    <name type="common">Alternaria rot fungus</name>
    <name type="synonym">Torula alternata</name>
    <dbReference type="NCBI Taxonomy" id="5599"/>
    <lineage>
        <taxon>Eukaryota</taxon>
        <taxon>Fungi</taxon>
        <taxon>Dikarya</taxon>
        <taxon>Ascomycota</taxon>
        <taxon>Pezizomycotina</taxon>
        <taxon>Dothideomycetes</taxon>
        <taxon>Pleosporomycetidae</taxon>
        <taxon>Pleosporales</taxon>
        <taxon>Pleosporineae</taxon>
        <taxon>Pleosporaceae</taxon>
        <taxon>Alternaria</taxon>
        <taxon>Alternaria sect. Alternaria</taxon>
        <taxon>Alternaria alternata complex</taxon>
    </lineage>
</organism>
<name>A0A4Q4MX54_ALTAL</name>
<proteinExistence type="predicted"/>
<feature type="region of interest" description="Disordered" evidence="1">
    <location>
        <begin position="516"/>
        <end position="561"/>
    </location>
</feature>
<feature type="compositionally biased region" description="Acidic residues" evidence="1">
    <location>
        <begin position="523"/>
        <end position="540"/>
    </location>
</feature>
<feature type="region of interest" description="Disordered" evidence="1">
    <location>
        <begin position="123"/>
        <end position="194"/>
    </location>
</feature>
<gene>
    <name evidence="2" type="ORF">AA0117_g13067</name>
</gene>
<evidence type="ECO:0000256" key="1">
    <source>
        <dbReference type="SAM" id="MobiDB-lite"/>
    </source>
</evidence>
<protein>
    <submittedName>
        <fullName evidence="2">Uncharacterized protein</fullName>
    </submittedName>
</protein>
<dbReference type="AlphaFoldDB" id="A0A4Q4MX54"/>
<dbReference type="EMBL" id="PDXD01000124">
    <property type="protein sequence ID" value="RYN60382.1"/>
    <property type="molecule type" value="Genomic_DNA"/>
</dbReference>